<keyword evidence="3" id="KW-1185">Reference proteome</keyword>
<dbReference type="InterPro" id="IPR058512">
    <property type="entry name" value="DUF8199"/>
</dbReference>
<gene>
    <name evidence="2" type="ORF">G3O08_09925</name>
</gene>
<dbReference type="NCBIfam" id="NF047658">
    <property type="entry name" value="HYC_CC_PP"/>
    <property type="match status" value="1"/>
</dbReference>
<protein>
    <recommendedName>
        <fullName evidence="4">Secreted protein</fullName>
    </recommendedName>
</protein>
<evidence type="ECO:0000313" key="3">
    <source>
        <dbReference type="Proteomes" id="UP000486602"/>
    </source>
</evidence>
<dbReference type="Pfam" id="PF26622">
    <property type="entry name" value="DUF8199"/>
    <property type="match status" value="1"/>
</dbReference>
<sequence length="138" mass="15130">MRKAIAISLSFILLLSNVGLTLASHYCGGKVVESQFMIGAKNLDCGMPDMDTTCANDDAANTVQSIPCCENHYTTASIKDGFTATSLSPIPNAIFIQAFVATFIDFTFARESLRDDFFTYLPPVTQPDITILFQVFRI</sequence>
<dbReference type="InterPro" id="IPR058060">
    <property type="entry name" value="HYC_CC_PP"/>
</dbReference>
<feature type="chain" id="PRO_5029766524" description="Secreted protein" evidence="1">
    <location>
        <begin position="24"/>
        <end position="138"/>
    </location>
</feature>
<dbReference type="EMBL" id="JAAGVY010000016">
    <property type="protein sequence ID" value="NEN23818.1"/>
    <property type="molecule type" value="Genomic_DNA"/>
</dbReference>
<comment type="caution">
    <text evidence="2">The sequence shown here is derived from an EMBL/GenBank/DDBJ whole genome shotgun (WGS) entry which is preliminary data.</text>
</comment>
<proteinExistence type="predicted"/>
<evidence type="ECO:0008006" key="4">
    <source>
        <dbReference type="Google" id="ProtNLM"/>
    </source>
</evidence>
<dbReference type="AlphaFoldDB" id="A0A7K3WQP3"/>
<feature type="signal peptide" evidence="1">
    <location>
        <begin position="1"/>
        <end position="23"/>
    </location>
</feature>
<reference evidence="2 3" key="1">
    <citation type="submission" date="2020-02" db="EMBL/GenBank/DDBJ databases">
        <title>Out from the shadows clarifying the taxonomy of the family Cryomorphaceae and related taxa by utilizing the GTDB taxonomic framework.</title>
        <authorList>
            <person name="Bowman J.P."/>
        </authorList>
    </citation>
    <scope>NUCLEOTIDE SEQUENCE [LARGE SCALE GENOMIC DNA]</scope>
    <source>
        <strain evidence="2 3">QSSC 1-22</strain>
    </source>
</reference>
<organism evidence="2 3">
    <name type="scientific">Cryomorpha ignava</name>
    <dbReference type="NCBI Taxonomy" id="101383"/>
    <lineage>
        <taxon>Bacteria</taxon>
        <taxon>Pseudomonadati</taxon>
        <taxon>Bacteroidota</taxon>
        <taxon>Flavobacteriia</taxon>
        <taxon>Flavobacteriales</taxon>
        <taxon>Cryomorphaceae</taxon>
        <taxon>Cryomorpha</taxon>
    </lineage>
</organism>
<evidence type="ECO:0000256" key="1">
    <source>
        <dbReference type="SAM" id="SignalP"/>
    </source>
</evidence>
<evidence type="ECO:0000313" key="2">
    <source>
        <dbReference type="EMBL" id="NEN23818.1"/>
    </source>
</evidence>
<dbReference type="Proteomes" id="UP000486602">
    <property type="component" value="Unassembled WGS sequence"/>
</dbReference>
<name>A0A7K3WQP3_9FLAO</name>
<dbReference type="RefSeq" id="WP_163285214.1">
    <property type="nucleotide sequence ID" value="NZ_JAAGVY010000016.1"/>
</dbReference>
<accession>A0A7K3WQP3</accession>
<keyword evidence="1" id="KW-0732">Signal</keyword>